<accession>A0AAT9I091</accession>
<evidence type="ECO:0000313" key="1">
    <source>
        <dbReference type="EMBL" id="BFO23136.1"/>
    </source>
</evidence>
<proteinExistence type="predicted"/>
<gene>
    <name evidence="1" type="ORF">SHKM778_95240</name>
</gene>
<sequence length="142" mass="15059">MVSGEGTTLMTVKVALGTRVELREVVERHRELRRALAGSAQWDVRGLSRSETAVVRAGWRREVARLRDAGEVLDTVDALAVFGVRREVEVRGGAGCGRRLARRLLGWGGGRGPGWGLSGGCVVSSSGWVGVAGAGRLLVGVR</sequence>
<protein>
    <submittedName>
        <fullName evidence="1">Uncharacterized protein</fullName>
    </submittedName>
</protein>
<name>A0AAT9I091_9ACTN</name>
<reference evidence="1" key="1">
    <citation type="submission" date="2024-06" db="EMBL/GenBank/DDBJ databases">
        <authorList>
            <consortium name="consrtm"/>
            <person name="Uemura M."/>
            <person name="Terahara T."/>
        </authorList>
    </citation>
    <scope>NUCLEOTIDE SEQUENCE</scope>
    <source>
        <strain evidence="1">KM77-8</strain>
        <plasmid evidence="1">pKM77-8_2</plasmid>
    </source>
</reference>
<geneLocation type="plasmid" evidence="1">
    <name>pKM77-8_2</name>
</geneLocation>
<dbReference type="AlphaFoldDB" id="A0AAT9I091"/>
<keyword evidence="1" id="KW-0614">Plasmid</keyword>
<organism evidence="1">
    <name type="scientific">Streptomyces haneummycinicus</name>
    <dbReference type="NCBI Taxonomy" id="3074435"/>
    <lineage>
        <taxon>Bacteria</taxon>
        <taxon>Bacillati</taxon>
        <taxon>Actinomycetota</taxon>
        <taxon>Actinomycetes</taxon>
        <taxon>Kitasatosporales</taxon>
        <taxon>Streptomycetaceae</taxon>
        <taxon>Streptomyces</taxon>
    </lineage>
</organism>
<dbReference type="EMBL" id="AP035770">
    <property type="protein sequence ID" value="BFO23136.1"/>
    <property type="molecule type" value="Genomic_DNA"/>
</dbReference>
<reference evidence="1" key="2">
    <citation type="submission" date="2024-07" db="EMBL/GenBank/DDBJ databases">
        <title>Streptomyces haneummycinica sp. nov., a new antibiotic-producing actinobacterium isolated from marine sediment.</title>
        <authorList>
            <person name="Uemura M."/>
            <person name="Hamada M."/>
            <person name="Hirano S."/>
            <person name="Kobayashi K."/>
            <person name="Ohshiro T."/>
            <person name="Kobayashi T."/>
            <person name="Terahara T."/>
        </authorList>
    </citation>
    <scope>NUCLEOTIDE SEQUENCE</scope>
    <source>
        <strain evidence="1">KM77-8</strain>
        <plasmid evidence="1">pKM77-8_2</plasmid>
    </source>
</reference>